<organism evidence="11 12">
    <name type="scientific">Amanita muscaria (strain Koide BX008)</name>
    <dbReference type="NCBI Taxonomy" id="946122"/>
    <lineage>
        <taxon>Eukaryota</taxon>
        <taxon>Fungi</taxon>
        <taxon>Dikarya</taxon>
        <taxon>Basidiomycota</taxon>
        <taxon>Agaricomycotina</taxon>
        <taxon>Agaricomycetes</taxon>
        <taxon>Agaricomycetidae</taxon>
        <taxon>Agaricales</taxon>
        <taxon>Pluteineae</taxon>
        <taxon>Amanitaceae</taxon>
        <taxon>Amanita</taxon>
    </lineage>
</organism>
<dbReference type="PANTHER" id="PTHR47448">
    <property type="entry name" value="DUAL SPECIFICITY MITOGEN-ACTIVATED PROTEIN KINASE KINASE DSOR1-LIKE PROTEIN"/>
    <property type="match status" value="1"/>
</dbReference>
<dbReference type="SUPFAM" id="SSF56112">
    <property type="entry name" value="Protein kinase-like (PK-like)"/>
    <property type="match status" value="1"/>
</dbReference>
<dbReference type="STRING" id="946122.A0A0C2WXZ0"/>
<sequence length="461" mass="50146">MLKQQQLRTKRNFKALQLPPLELSPQTPSEPQPQPQQPIANRPAPPPGAKKRPPPLLADLPPANPRDSALLTPASAPYQGGPPGTARSTGRSAIQASLTNTLARLDIKGSGAKLDLKNDDLKTLQELGHGNGGSVVKVEHVPSGTIMAKKIVLIDAKSSVRKQILRELQIIHECNSPSIVSSYGAFLAEPNICICMEYMDKGSFDGIYKKIGAIDIAVVSKLALSVLEGLTYLYDVHRIIHRDIKPSNILCNSQGEIKLCDFGVSGELINSIAHTFVGTSIYMSPERIRGAQYSIKSDVWSLGITLIELANGRFPFSGSNVDDDDDGDLPTIAEGTPTETTFPRPLPPIPGATARPSPNPPSSALNRSKSRRKSKRKSTGVSLHGEGMTMSILELMHQIVNEPAPRLGSDAEFSRDAIEFVDACLIKTPDERKTPKALLGFRWMDWARNSDFDVRAWANTF</sequence>
<comment type="similarity">
    <text evidence="6">Belongs to the protein kinase superfamily. STE Ser/Thr protein kinase family. MAP kinase kinase subfamily.</text>
</comment>
<evidence type="ECO:0000313" key="11">
    <source>
        <dbReference type="EMBL" id="KIL61706.1"/>
    </source>
</evidence>
<keyword evidence="1 8" id="KW-0723">Serine/threonine-protein kinase</keyword>
<dbReference type="InterPro" id="IPR011009">
    <property type="entry name" value="Kinase-like_dom_sf"/>
</dbReference>
<dbReference type="EMBL" id="KN818281">
    <property type="protein sequence ID" value="KIL61706.1"/>
    <property type="molecule type" value="Genomic_DNA"/>
</dbReference>
<proteinExistence type="inferred from homology"/>
<dbReference type="FunFam" id="3.30.200.20:FF:000040">
    <property type="entry name" value="Dual specificity mitogen-activated protein kinase kinase"/>
    <property type="match status" value="1"/>
</dbReference>
<dbReference type="GO" id="GO:0005524">
    <property type="term" value="F:ATP binding"/>
    <property type="evidence" value="ECO:0007669"/>
    <property type="project" value="UniProtKB-UniRule"/>
</dbReference>
<dbReference type="Pfam" id="PF00069">
    <property type="entry name" value="Pkinase"/>
    <property type="match status" value="1"/>
</dbReference>
<keyword evidence="4" id="KW-0418">Kinase</keyword>
<feature type="region of interest" description="Disordered" evidence="9">
    <location>
        <begin position="1"/>
        <end position="92"/>
    </location>
</feature>
<evidence type="ECO:0000256" key="9">
    <source>
        <dbReference type="SAM" id="MobiDB-lite"/>
    </source>
</evidence>
<gene>
    <name evidence="11" type="ORF">M378DRAFT_129646</name>
</gene>
<evidence type="ECO:0000259" key="10">
    <source>
        <dbReference type="PROSITE" id="PS50011"/>
    </source>
</evidence>
<dbReference type="InterPro" id="IPR017441">
    <property type="entry name" value="Protein_kinase_ATP_BS"/>
</dbReference>
<dbReference type="OrthoDB" id="10252354at2759"/>
<dbReference type="Gene3D" id="3.30.200.20">
    <property type="entry name" value="Phosphorylase Kinase, domain 1"/>
    <property type="match status" value="1"/>
</dbReference>
<keyword evidence="2" id="KW-0808">Transferase</keyword>
<dbReference type="InterPro" id="IPR050915">
    <property type="entry name" value="MAP_kinase_kinase"/>
</dbReference>
<evidence type="ECO:0000256" key="3">
    <source>
        <dbReference type="ARBA" id="ARBA00022741"/>
    </source>
</evidence>
<feature type="compositionally biased region" description="Basic residues" evidence="9">
    <location>
        <begin position="368"/>
        <end position="378"/>
    </location>
</feature>
<reference evidence="11 12" key="1">
    <citation type="submission" date="2014-04" db="EMBL/GenBank/DDBJ databases">
        <title>Evolutionary Origins and Diversification of the Mycorrhizal Mutualists.</title>
        <authorList>
            <consortium name="DOE Joint Genome Institute"/>
            <consortium name="Mycorrhizal Genomics Consortium"/>
            <person name="Kohler A."/>
            <person name="Kuo A."/>
            <person name="Nagy L.G."/>
            <person name="Floudas D."/>
            <person name="Copeland A."/>
            <person name="Barry K.W."/>
            <person name="Cichocki N."/>
            <person name="Veneault-Fourrey C."/>
            <person name="LaButti K."/>
            <person name="Lindquist E.A."/>
            <person name="Lipzen A."/>
            <person name="Lundell T."/>
            <person name="Morin E."/>
            <person name="Murat C."/>
            <person name="Riley R."/>
            <person name="Ohm R."/>
            <person name="Sun H."/>
            <person name="Tunlid A."/>
            <person name="Henrissat B."/>
            <person name="Grigoriev I.V."/>
            <person name="Hibbett D.S."/>
            <person name="Martin F."/>
        </authorList>
    </citation>
    <scope>NUCLEOTIDE SEQUENCE [LARGE SCALE GENOMIC DNA]</scope>
    <source>
        <strain evidence="11 12">Koide BX008</strain>
    </source>
</reference>
<feature type="domain" description="Protein kinase" evidence="10">
    <location>
        <begin position="121"/>
        <end position="444"/>
    </location>
</feature>
<evidence type="ECO:0000256" key="8">
    <source>
        <dbReference type="RuleBase" id="RU000304"/>
    </source>
</evidence>
<dbReference type="PANTHER" id="PTHR47448:SF1">
    <property type="entry name" value="SERINE_THREONINE-PROTEIN KINASE STE7 HOMOLOG"/>
    <property type="match status" value="1"/>
</dbReference>
<dbReference type="InterPro" id="IPR008271">
    <property type="entry name" value="Ser/Thr_kinase_AS"/>
</dbReference>
<evidence type="ECO:0000256" key="4">
    <source>
        <dbReference type="ARBA" id="ARBA00022777"/>
    </source>
</evidence>
<evidence type="ECO:0000313" key="12">
    <source>
        <dbReference type="Proteomes" id="UP000054549"/>
    </source>
</evidence>
<feature type="binding site" evidence="7">
    <location>
        <position position="150"/>
    </location>
    <ligand>
        <name>ATP</name>
        <dbReference type="ChEBI" id="CHEBI:30616"/>
    </ligand>
</feature>
<keyword evidence="3 7" id="KW-0547">Nucleotide-binding</keyword>
<protein>
    <recommendedName>
        <fullName evidence="10">Protein kinase domain-containing protein</fullName>
    </recommendedName>
</protein>
<dbReference type="PROSITE" id="PS50011">
    <property type="entry name" value="PROTEIN_KINASE_DOM"/>
    <property type="match status" value="1"/>
</dbReference>
<dbReference type="Gene3D" id="1.10.510.10">
    <property type="entry name" value="Transferase(Phosphotransferase) domain 1"/>
    <property type="match status" value="1"/>
</dbReference>
<dbReference type="PROSITE" id="PS00107">
    <property type="entry name" value="PROTEIN_KINASE_ATP"/>
    <property type="match status" value="1"/>
</dbReference>
<dbReference type="GO" id="GO:0000165">
    <property type="term" value="P:MAPK cascade"/>
    <property type="evidence" value="ECO:0007669"/>
    <property type="project" value="UniProtKB-ARBA"/>
</dbReference>
<evidence type="ECO:0000256" key="7">
    <source>
        <dbReference type="PROSITE-ProRule" id="PRU10141"/>
    </source>
</evidence>
<feature type="region of interest" description="Disordered" evidence="9">
    <location>
        <begin position="318"/>
        <end position="383"/>
    </location>
</feature>
<evidence type="ECO:0000256" key="2">
    <source>
        <dbReference type="ARBA" id="ARBA00022679"/>
    </source>
</evidence>
<dbReference type="InterPro" id="IPR000719">
    <property type="entry name" value="Prot_kinase_dom"/>
</dbReference>
<evidence type="ECO:0000256" key="5">
    <source>
        <dbReference type="ARBA" id="ARBA00022840"/>
    </source>
</evidence>
<dbReference type="GO" id="GO:0004712">
    <property type="term" value="F:protein serine/threonine/tyrosine kinase activity"/>
    <property type="evidence" value="ECO:0007669"/>
    <property type="project" value="UniProtKB-ARBA"/>
</dbReference>
<name>A0A0C2WXZ0_AMAMK</name>
<dbReference type="PROSITE" id="PS00108">
    <property type="entry name" value="PROTEIN_KINASE_ST"/>
    <property type="match status" value="1"/>
</dbReference>
<keyword evidence="12" id="KW-1185">Reference proteome</keyword>
<accession>A0A0C2WXZ0</accession>
<keyword evidence="5 7" id="KW-0067">ATP-binding</keyword>
<evidence type="ECO:0000256" key="1">
    <source>
        <dbReference type="ARBA" id="ARBA00022527"/>
    </source>
</evidence>
<dbReference type="AlphaFoldDB" id="A0A0C2WXZ0"/>
<dbReference type="FunCoup" id="A0A0C2WXZ0">
    <property type="interactions" value="400"/>
</dbReference>
<evidence type="ECO:0000256" key="6">
    <source>
        <dbReference type="ARBA" id="ARBA00038035"/>
    </source>
</evidence>
<feature type="compositionally biased region" description="Low complexity" evidence="9">
    <location>
        <begin position="57"/>
        <end position="67"/>
    </location>
</feature>
<dbReference type="HOGENOM" id="CLU_000288_63_23_1"/>
<dbReference type="InParanoid" id="A0A0C2WXZ0"/>
<dbReference type="Proteomes" id="UP000054549">
    <property type="component" value="Unassembled WGS sequence"/>
</dbReference>
<dbReference type="SMART" id="SM00220">
    <property type="entry name" value="S_TKc"/>
    <property type="match status" value="1"/>
</dbReference>
<dbReference type="GO" id="GO:0004674">
    <property type="term" value="F:protein serine/threonine kinase activity"/>
    <property type="evidence" value="ECO:0007669"/>
    <property type="project" value="UniProtKB-KW"/>
</dbReference>